<dbReference type="InterPro" id="IPR002701">
    <property type="entry name" value="CM_II_prokaryot"/>
</dbReference>
<dbReference type="GO" id="GO:0009697">
    <property type="term" value="P:salicylic acid biosynthetic process"/>
    <property type="evidence" value="ECO:0007669"/>
    <property type="project" value="InterPro"/>
</dbReference>
<dbReference type="InterPro" id="IPR036979">
    <property type="entry name" value="CM_dom_sf"/>
</dbReference>
<comment type="caution">
    <text evidence="4">The sequence shown here is derived from an EMBL/GenBank/DDBJ whole genome shotgun (WGS) entry which is preliminary data.</text>
</comment>
<accession>A0A329VCI6</accession>
<dbReference type="EC" id="5.4.99.5" evidence="1"/>
<gene>
    <name evidence="4" type="ORF">CKY01_17535</name>
</gene>
<evidence type="ECO:0000256" key="2">
    <source>
        <dbReference type="ARBA" id="ARBA00023235"/>
    </source>
</evidence>
<dbReference type="InterPro" id="IPR008241">
    <property type="entry name" value="Isochorismate_pyruvate-lyase"/>
</dbReference>
<name>A0A329VCI6_9GAMM</name>
<evidence type="ECO:0000256" key="1">
    <source>
        <dbReference type="ARBA" id="ARBA00012404"/>
    </source>
</evidence>
<dbReference type="PANTHER" id="PTHR38041:SF1">
    <property type="entry name" value="CHORISMATE MUTASE"/>
    <property type="match status" value="1"/>
</dbReference>
<evidence type="ECO:0000313" key="5">
    <source>
        <dbReference type="Proteomes" id="UP000250870"/>
    </source>
</evidence>
<dbReference type="Proteomes" id="UP000250870">
    <property type="component" value="Unassembled WGS sequence"/>
</dbReference>
<dbReference type="Gene3D" id="1.20.59.10">
    <property type="entry name" value="Chorismate mutase"/>
    <property type="match status" value="1"/>
</dbReference>
<dbReference type="RefSeq" id="WP_113026606.1">
    <property type="nucleotide sequence ID" value="NZ_CAWNWQ010000028.1"/>
</dbReference>
<sequence>MNKLDVFRMQINEIDKQLVALLAKRLKICNKVAAFKRSHDVPVMQPNRVLEVKRKNSTFGRTLGLDPSFIEKLYGCIIDEACRLEEVIVKESDN</sequence>
<evidence type="ECO:0000313" key="4">
    <source>
        <dbReference type="EMBL" id="RAW86910.1"/>
    </source>
</evidence>
<dbReference type="InterPro" id="IPR051331">
    <property type="entry name" value="Chorismate_mutase-related"/>
</dbReference>
<feature type="domain" description="Chorismate mutase" evidence="3">
    <location>
        <begin position="1"/>
        <end position="89"/>
    </location>
</feature>
<proteinExistence type="predicted"/>
<dbReference type="NCBIfam" id="TIGR01803">
    <property type="entry name" value="CM-like"/>
    <property type="match status" value="1"/>
</dbReference>
<evidence type="ECO:0000259" key="3">
    <source>
        <dbReference type="PROSITE" id="PS51168"/>
    </source>
</evidence>
<dbReference type="EMBL" id="NSCI01000028">
    <property type="protein sequence ID" value="RAW86910.1"/>
    <property type="molecule type" value="Genomic_DNA"/>
</dbReference>
<dbReference type="GO" id="GO:0004106">
    <property type="term" value="F:chorismate mutase activity"/>
    <property type="evidence" value="ECO:0007669"/>
    <property type="project" value="UniProtKB-EC"/>
</dbReference>
<dbReference type="InterPro" id="IPR036263">
    <property type="entry name" value="Chorismate_II_sf"/>
</dbReference>
<dbReference type="SUPFAM" id="SSF48600">
    <property type="entry name" value="Chorismate mutase II"/>
    <property type="match status" value="1"/>
</dbReference>
<organism evidence="4 5">
    <name type="scientific">Photorhabdus laumondii subsp. clarkei</name>
    <dbReference type="NCBI Taxonomy" id="2029685"/>
    <lineage>
        <taxon>Bacteria</taxon>
        <taxon>Pseudomonadati</taxon>
        <taxon>Pseudomonadota</taxon>
        <taxon>Gammaproteobacteria</taxon>
        <taxon>Enterobacterales</taxon>
        <taxon>Morganellaceae</taxon>
        <taxon>Photorhabdus</taxon>
    </lineage>
</organism>
<reference evidence="4 5" key="1">
    <citation type="journal article" date="2018" name="Int. J. Syst. Evol. Microbiol.">
        <title>Whole-genome-based revisit of Photorhabdus phylogeny: proposal for the elevation of most Photorhabdus subspecies to the species level and description of one novel species Photorhabdus bodei sp. nov., and one novel subspecies Photorhabdus laumondii subsp. clarkei subsp. nov.</title>
        <authorList>
            <person name="Machado R.A.R."/>
            <person name="Wuthrich D."/>
            <person name="Kuhnert P."/>
            <person name="Arce C.C.M."/>
            <person name="Thonen L."/>
            <person name="Ruiz C."/>
            <person name="Zhang X."/>
            <person name="Robert C.A.M."/>
            <person name="Karimi J."/>
            <person name="Kamali S."/>
            <person name="Ma J."/>
            <person name="Bruggmann R."/>
            <person name="Erb M."/>
        </authorList>
    </citation>
    <scope>NUCLEOTIDE SEQUENCE [LARGE SCALE GENOMIC DNA]</scope>
    <source>
        <strain evidence="4 5">BOJ-47</strain>
    </source>
</reference>
<keyword evidence="2" id="KW-0413">Isomerase</keyword>
<dbReference type="SMART" id="SM00830">
    <property type="entry name" value="CM_2"/>
    <property type="match status" value="1"/>
</dbReference>
<dbReference type="GO" id="GO:0016835">
    <property type="term" value="F:carbon-oxygen lyase activity"/>
    <property type="evidence" value="ECO:0007669"/>
    <property type="project" value="InterPro"/>
</dbReference>
<dbReference type="Pfam" id="PF01817">
    <property type="entry name" value="CM_2"/>
    <property type="match status" value="1"/>
</dbReference>
<dbReference type="PANTHER" id="PTHR38041">
    <property type="entry name" value="CHORISMATE MUTASE"/>
    <property type="match status" value="1"/>
</dbReference>
<dbReference type="GO" id="GO:0046417">
    <property type="term" value="P:chorismate metabolic process"/>
    <property type="evidence" value="ECO:0007669"/>
    <property type="project" value="InterPro"/>
</dbReference>
<protein>
    <recommendedName>
        <fullName evidence="1">chorismate mutase</fullName>
        <ecNumber evidence="1">5.4.99.5</ecNumber>
    </recommendedName>
</protein>
<dbReference type="AlphaFoldDB" id="A0A329VCI6"/>
<dbReference type="UniPathway" id="UPA00120">
    <property type="reaction ID" value="UER00203"/>
</dbReference>
<dbReference type="PROSITE" id="PS51168">
    <property type="entry name" value="CHORISMATE_MUT_2"/>
    <property type="match status" value="1"/>
</dbReference>